<keyword evidence="5 11" id="KW-0812">Transmembrane</keyword>
<keyword evidence="13" id="KW-1185">Reference proteome</keyword>
<evidence type="ECO:0000313" key="13">
    <source>
        <dbReference type="Proteomes" id="UP001152747"/>
    </source>
</evidence>
<feature type="transmembrane region" description="Helical" evidence="11">
    <location>
        <begin position="200"/>
        <end position="218"/>
    </location>
</feature>
<dbReference type="EMBL" id="CANHGI010000005">
    <property type="protein sequence ID" value="CAI5452326.1"/>
    <property type="molecule type" value="Genomic_DNA"/>
</dbReference>
<evidence type="ECO:0000256" key="9">
    <source>
        <dbReference type="ARBA" id="ARBA00023136"/>
    </source>
</evidence>
<proteinExistence type="inferred from homology"/>
<organism evidence="12 13">
    <name type="scientific">Caenorhabditis angaria</name>
    <dbReference type="NCBI Taxonomy" id="860376"/>
    <lineage>
        <taxon>Eukaryota</taxon>
        <taxon>Metazoa</taxon>
        <taxon>Ecdysozoa</taxon>
        <taxon>Nematoda</taxon>
        <taxon>Chromadorea</taxon>
        <taxon>Rhabditida</taxon>
        <taxon>Rhabditina</taxon>
        <taxon>Rhabditomorpha</taxon>
        <taxon>Rhabditoidea</taxon>
        <taxon>Rhabditidae</taxon>
        <taxon>Peloderinae</taxon>
        <taxon>Caenorhabditis</taxon>
    </lineage>
</organism>
<feature type="transmembrane region" description="Helical" evidence="11">
    <location>
        <begin position="81"/>
        <end position="100"/>
    </location>
</feature>
<accession>A0A9P1IX38</accession>
<reference evidence="12" key="1">
    <citation type="submission" date="2022-11" db="EMBL/GenBank/DDBJ databases">
        <authorList>
            <person name="Kikuchi T."/>
        </authorList>
    </citation>
    <scope>NUCLEOTIDE SEQUENCE</scope>
    <source>
        <strain evidence="12">PS1010</strain>
    </source>
</reference>
<dbReference type="AlphaFoldDB" id="A0A9P1IX38"/>
<feature type="transmembrane region" description="Helical" evidence="11">
    <location>
        <begin position="135"/>
        <end position="158"/>
    </location>
</feature>
<evidence type="ECO:0000256" key="7">
    <source>
        <dbReference type="ARBA" id="ARBA00022989"/>
    </source>
</evidence>
<keyword evidence="3" id="KW-0813">Transport</keyword>
<dbReference type="Pfam" id="PF03189">
    <property type="entry name" value="Otopetrin"/>
    <property type="match status" value="1"/>
</dbReference>
<evidence type="ECO:0000256" key="4">
    <source>
        <dbReference type="ARBA" id="ARBA00022475"/>
    </source>
</evidence>
<keyword evidence="9 11" id="KW-0472">Membrane</keyword>
<keyword evidence="8" id="KW-0406">Ion transport</keyword>
<keyword evidence="6" id="KW-0375">Hydrogen ion transport</keyword>
<evidence type="ECO:0000256" key="5">
    <source>
        <dbReference type="ARBA" id="ARBA00022692"/>
    </source>
</evidence>
<comment type="caution">
    <text evidence="12">The sequence shown here is derived from an EMBL/GenBank/DDBJ whole genome shotgun (WGS) entry which is preliminary data.</text>
</comment>
<dbReference type="GO" id="GO:0005886">
    <property type="term" value="C:plasma membrane"/>
    <property type="evidence" value="ECO:0007669"/>
    <property type="project" value="UniProtKB-SubCell"/>
</dbReference>
<evidence type="ECO:0000256" key="10">
    <source>
        <dbReference type="ARBA" id="ARBA00023303"/>
    </source>
</evidence>
<dbReference type="Proteomes" id="UP001152747">
    <property type="component" value="Unassembled WGS sequence"/>
</dbReference>
<keyword evidence="7 11" id="KW-1133">Transmembrane helix</keyword>
<feature type="transmembrane region" description="Helical" evidence="11">
    <location>
        <begin position="437"/>
        <end position="458"/>
    </location>
</feature>
<feature type="transmembrane region" description="Helical" evidence="11">
    <location>
        <begin position="510"/>
        <end position="528"/>
    </location>
</feature>
<evidence type="ECO:0000256" key="8">
    <source>
        <dbReference type="ARBA" id="ARBA00023065"/>
    </source>
</evidence>
<dbReference type="PANTHER" id="PTHR21522">
    <property type="entry name" value="PROTON CHANNEL OTOP"/>
    <property type="match status" value="1"/>
</dbReference>
<comment type="similarity">
    <text evidence="2">Belongs to the otopetrin family.</text>
</comment>
<evidence type="ECO:0000256" key="2">
    <source>
        <dbReference type="ARBA" id="ARBA00006513"/>
    </source>
</evidence>
<dbReference type="InterPro" id="IPR004878">
    <property type="entry name" value="Otopetrin"/>
</dbReference>
<comment type="subcellular location">
    <subcellularLocation>
        <location evidence="1">Cell membrane</location>
        <topology evidence="1">Multi-pass membrane protein</topology>
    </subcellularLocation>
</comment>
<dbReference type="PANTHER" id="PTHR21522:SF43">
    <property type="entry name" value="OTOPETRIN-2"/>
    <property type="match status" value="1"/>
</dbReference>
<feature type="transmembrane region" description="Helical" evidence="11">
    <location>
        <begin position="364"/>
        <end position="385"/>
    </location>
</feature>
<gene>
    <name evidence="12" type="ORF">CAMP_LOCUS14963</name>
</gene>
<keyword evidence="4" id="KW-1003">Cell membrane</keyword>
<feature type="transmembrane region" description="Helical" evidence="11">
    <location>
        <begin position="479"/>
        <end position="498"/>
    </location>
</feature>
<name>A0A9P1IX38_9PELO</name>
<feature type="transmembrane region" description="Helical" evidence="11">
    <location>
        <begin position="328"/>
        <end position="352"/>
    </location>
</feature>
<keyword evidence="10" id="KW-0407">Ion channel</keyword>
<feature type="transmembrane region" description="Helical" evidence="11">
    <location>
        <begin position="40"/>
        <end position="61"/>
    </location>
</feature>
<sequence length="561" mass="64115">MPHERLGVKTSIDSMLSTTSSEFEDDIQHPEWYKNNRAKVFCFNVISAMYAFVLVIVSLVIELSSTWQSRGMSNCYTAFCILMYSISIAFFIHLYLFIIYPQALNYLIEKFTARFEIKIRTFEQPKHDGEGAGTLYLRLGALLFGLFGSVLYGTEIFLCFYDQKRNASWIARYILAVIFTFIQIHFLFCNSKIKLKKTDFLASFGMMHCIAVNLWSWISLCMAKTNYKVLKKAKKSTNYTSNYTTNAYDSYYYDATTEKSLASATFRNDEQEMRVLTKLGSAANFLLTTQVEFSLIAAAVCFIIWKYKGDETHREGRKKMIRFDCKRTTIGIFAGLLIFIASLVCIAMTIIFNKDSQGQSADDVIGYGQLVMFIITGLAVIFALFRMRRLQYRLHSHGEVIDEILLIVGLAGEVIYCCTGLDVYIHEKRNSESPPCLVVIVFTVRIIQVIIQSVFILISSRLRCLNKSSVLAQPGKQTITFMLICNLTLFLFHTYETIESSFGFPTNLSSNYSVLLYVSSPLVVFYRFHSSACLAEIWKVTYSPKQHGHHKIPKVEVHEAA</sequence>
<evidence type="ECO:0000313" key="12">
    <source>
        <dbReference type="EMBL" id="CAI5452326.1"/>
    </source>
</evidence>
<feature type="transmembrane region" description="Helical" evidence="11">
    <location>
        <begin position="170"/>
        <end position="188"/>
    </location>
</feature>
<evidence type="ECO:0000256" key="11">
    <source>
        <dbReference type="SAM" id="Phobius"/>
    </source>
</evidence>
<evidence type="ECO:0000256" key="3">
    <source>
        <dbReference type="ARBA" id="ARBA00022448"/>
    </source>
</evidence>
<feature type="transmembrane region" description="Helical" evidence="11">
    <location>
        <begin position="405"/>
        <end position="425"/>
    </location>
</feature>
<evidence type="ECO:0000256" key="6">
    <source>
        <dbReference type="ARBA" id="ARBA00022781"/>
    </source>
</evidence>
<dbReference type="GO" id="GO:0015252">
    <property type="term" value="F:proton channel activity"/>
    <property type="evidence" value="ECO:0007669"/>
    <property type="project" value="InterPro"/>
</dbReference>
<feature type="transmembrane region" description="Helical" evidence="11">
    <location>
        <begin position="285"/>
        <end position="307"/>
    </location>
</feature>
<dbReference type="OrthoDB" id="6429739at2759"/>
<protein>
    <submittedName>
        <fullName evidence="12">Uncharacterized protein</fullName>
    </submittedName>
</protein>
<evidence type="ECO:0000256" key="1">
    <source>
        <dbReference type="ARBA" id="ARBA00004651"/>
    </source>
</evidence>